<comment type="similarity">
    <text evidence="3">Belongs to the PNP/MTAP phosphorylase family. MTAP subfamily.</text>
</comment>
<feature type="binding site" evidence="3">
    <location>
        <position position="182"/>
    </location>
    <ligand>
        <name>substrate</name>
    </ligand>
</feature>
<evidence type="ECO:0000259" key="4">
    <source>
        <dbReference type="Pfam" id="PF01048"/>
    </source>
</evidence>
<feature type="binding site" evidence="3">
    <location>
        <begin position="50"/>
        <end position="51"/>
    </location>
    <ligand>
        <name>phosphate</name>
        <dbReference type="ChEBI" id="CHEBI:43474"/>
    </ligand>
</feature>
<gene>
    <name evidence="6" type="primary">mtnP</name>
    <name evidence="6" type="ORF">HT99x_007705</name>
    <name evidence="5" type="ORF">HT99x_02056</name>
</gene>
<comment type="subunit">
    <text evidence="3">Homohexamer. Dimer of a homotrimer.</text>
</comment>
<dbReference type="GO" id="GO:0005829">
    <property type="term" value="C:cytosol"/>
    <property type="evidence" value="ECO:0007669"/>
    <property type="project" value="TreeGrafter"/>
</dbReference>
<dbReference type="AlphaFoldDB" id="A0A0Q9YVW4"/>
<reference evidence="6" key="3">
    <citation type="submission" date="2021-06" db="EMBL/GenBank/DDBJ databases">
        <title>Genomic Description and Analysis of Intracellular Bacteria, Candidatus Berkiella cookevillensis and Candidatus Berkiella aquae.</title>
        <authorList>
            <person name="Kidane D.T."/>
            <person name="Mehari Y.T."/>
            <person name="Rice F.C."/>
            <person name="Arivett B.A."/>
            <person name="Farone A.L."/>
            <person name="Berk S.G."/>
            <person name="Farone M.B."/>
        </authorList>
    </citation>
    <scope>NUCLEOTIDE SEQUENCE</scope>
    <source>
        <strain evidence="6">HT99</strain>
    </source>
</reference>
<dbReference type="Gene3D" id="3.40.50.1580">
    <property type="entry name" value="Nucleoside phosphorylase domain"/>
    <property type="match status" value="1"/>
</dbReference>
<evidence type="ECO:0000256" key="2">
    <source>
        <dbReference type="ARBA" id="ARBA00022679"/>
    </source>
</evidence>
<dbReference type="GO" id="GO:0019509">
    <property type="term" value="P:L-methionine salvage from methylthioadenosine"/>
    <property type="evidence" value="ECO:0007669"/>
    <property type="project" value="TreeGrafter"/>
</dbReference>
<dbReference type="PANTHER" id="PTHR42679">
    <property type="entry name" value="S-METHYL-5'-THIOADENOSINE PHOSPHORYLASE"/>
    <property type="match status" value="1"/>
</dbReference>
<evidence type="ECO:0000256" key="3">
    <source>
        <dbReference type="HAMAP-Rule" id="MF_01963"/>
    </source>
</evidence>
<protein>
    <recommendedName>
        <fullName evidence="3">Purine nucleoside phosphorylase</fullName>
        <shortName evidence="3">PNP</shortName>
        <ecNumber evidence="3">2.4.2.1</ecNumber>
    </recommendedName>
</protein>
<dbReference type="STRING" id="295108.HT99x_02056"/>
<feature type="binding site" evidence="3">
    <location>
        <position position="183"/>
    </location>
    <ligand>
        <name>phosphate</name>
        <dbReference type="ChEBI" id="CHEBI:43474"/>
    </ligand>
</feature>
<evidence type="ECO:0000313" key="5">
    <source>
        <dbReference type="EMBL" id="KRG20839.1"/>
    </source>
</evidence>
<dbReference type="NCBIfam" id="TIGR01694">
    <property type="entry name" value="MTAP"/>
    <property type="match status" value="1"/>
</dbReference>
<dbReference type="EMBL" id="LKAJ01000008">
    <property type="protein sequence ID" value="KRG20839.1"/>
    <property type="molecule type" value="Genomic_DNA"/>
</dbReference>
<dbReference type="EC" id="2.4.2.1" evidence="3"/>
<feature type="binding site" evidence="3">
    <location>
        <position position="8"/>
    </location>
    <ligand>
        <name>phosphate</name>
        <dbReference type="ChEBI" id="CHEBI:43474"/>
    </ligand>
</feature>
<sequence>MWAVLGGSGFEKFDSFQFIEEIEVTTPFGKPSAPITKAKVNDVTVLFLSRHGKHHEFTPSNINYRANIFALKQCGATKILSLSAVGSLQAELKPGDCVIPTQYIDRTKSLRGHTFCIDGAVGHVSLANPVDLELVKHVKEFLTAENFTLHFDKTYICMEGPAFSTKAESKMYRMLGADIIGMTNYPEYALAREAGLCYLPLSFVTDYDSWNDSLEHVTLEQVLEIMRNNNHKAFNLMQQLLPQTQMLFPEGCSEQGLKTGLMTPIESLSPTVQAWMKVVCK</sequence>
<feature type="binding site" evidence="3">
    <location>
        <begin position="206"/>
        <end position="208"/>
    </location>
    <ligand>
        <name>substrate</name>
    </ligand>
</feature>
<dbReference type="PANTHER" id="PTHR42679:SF2">
    <property type="entry name" value="S-METHYL-5'-THIOADENOSINE PHOSPHORYLASE"/>
    <property type="match status" value="1"/>
</dbReference>
<comment type="catalytic activity">
    <reaction evidence="3">
        <text>a purine D-ribonucleoside + phosphate = a purine nucleobase + alpha-D-ribose 1-phosphate</text>
        <dbReference type="Rhea" id="RHEA:19805"/>
        <dbReference type="ChEBI" id="CHEBI:26386"/>
        <dbReference type="ChEBI" id="CHEBI:43474"/>
        <dbReference type="ChEBI" id="CHEBI:57720"/>
        <dbReference type="ChEBI" id="CHEBI:142355"/>
        <dbReference type="EC" id="2.4.2.1"/>
    </reaction>
</comment>
<comment type="function">
    <text evidence="3">Purine nucleoside phosphorylase involved in purine salvage.</text>
</comment>
<dbReference type="GO" id="GO:0017061">
    <property type="term" value="F:S-methyl-5-thioadenosine phosphorylase activity"/>
    <property type="evidence" value="ECO:0007669"/>
    <property type="project" value="InterPro"/>
</dbReference>
<dbReference type="InterPro" id="IPR010044">
    <property type="entry name" value="MTAP"/>
</dbReference>
<dbReference type="CDD" id="cd09010">
    <property type="entry name" value="MTAP_SsMTAPII_like_MTIP"/>
    <property type="match status" value="1"/>
</dbReference>
<dbReference type="Proteomes" id="UP000051497">
    <property type="component" value="Unassembled WGS sequence"/>
</dbReference>
<feature type="domain" description="Nucleoside phosphorylase" evidence="4">
    <location>
        <begin position="3"/>
        <end position="241"/>
    </location>
</feature>
<keyword evidence="2 3" id="KW-0808">Transferase</keyword>
<evidence type="ECO:0000256" key="1">
    <source>
        <dbReference type="ARBA" id="ARBA00022676"/>
    </source>
</evidence>
<dbReference type="InterPro" id="IPR000845">
    <property type="entry name" value="Nucleoside_phosphorylase_d"/>
</dbReference>
<organism evidence="5">
    <name type="scientific">Candidatus Berkiella aquae</name>
    <dbReference type="NCBI Taxonomy" id="295108"/>
    <lineage>
        <taxon>Bacteria</taxon>
        <taxon>Pseudomonadati</taxon>
        <taxon>Pseudomonadota</taxon>
        <taxon>Gammaproteobacteria</taxon>
        <taxon>Candidatus Berkiellales</taxon>
        <taxon>Candidatus Berkiellaceae</taxon>
        <taxon>Candidatus Berkiella</taxon>
    </lineage>
</organism>
<proteinExistence type="inferred from homology"/>
<feature type="site" description="Important for substrate specificity" evidence="3">
    <location>
        <position position="219"/>
    </location>
</feature>
<dbReference type="HAMAP" id="MF_01963">
    <property type="entry name" value="MTAP"/>
    <property type="match status" value="1"/>
</dbReference>
<dbReference type="UniPathway" id="UPA00606"/>
<evidence type="ECO:0000313" key="7">
    <source>
        <dbReference type="Proteomes" id="UP000051497"/>
    </source>
</evidence>
<dbReference type="SUPFAM" id="SSF53167">
    <property type="entry name" value="Purine and uridine phosphorylases"/>
    <property type="match status" value="1"/>
</dbReference>
<dbReference type="RefSeq" id="WP_075066683.1">
    <property type="nucleotide sequence ID" value="NZ_LKAJ02000001.1"/>
</dbReference>
<keyword evidence="1 3" id="KW-0328">Glycosyltransferase</keyword>
<keyword evidence="7" id="KW-1185">Reference proteome</keyword>
<dbReference type="GO" id="GO:0006166">
    <property type="term" value="P:purine ribonucleoside salvage"/>
    <property type="evidence" value="ECO:0007669"/>
    <property type="project" value="UniProtKB-UniRule"/>
</dbReference>
<dbReference type="InterPro" id="IPR018099">
    <property type="entry name" value="Purine_phosphorylase-2_CS"/>
</dbReference>
<reference evidence="5" key="1">
    <citation type="submission" date="2015-09" db="EMBL/GenBank/DDBJ databases">
        <title>Draft Genome Sequences of Two Novel Amoeba-resistant Intranuclear Bacteria, Candidatus Berkiella cookevillensis and Candidatus Berkiella aquae.</title>
        <authorList>
            <person name="Mehari Y.T."/>
            <person name="Arivett B.A."/>
            <person name="Farone A.L."/>
            <person name="Gunderson J.H."/>
            <person name="Farone M.B."/>
        </authorList>
    </citation>
    <scope>NUCLEOTIDE SEQUENCE [LARGE SCALE GENOMIC DNA]</scope>
    <source>
        <strain evidence="5">HT99</strain>
    </source>
</reference>
<evidence type="ECO:0000313" key="6">
    <source>
        <dbReference type="EMBL" id="MCS5711316.1"/>
    </source>
</evidence>
<dbReference type="Pfam" id="PF01048">
    <property type="entry name" value="PNP_UDP_1"/>
    <property type="match status" value="1"/>
</dbReference>
<dbReference type="PATRIC" id="fig|1590043.3.peg.2098"/>
<dbReference type="InterPro" id="IPR035994">
    <property type="entry name" value="Nucleoside_phosphorylase_sf"/>
</dbReference>
<dbReference type="PROSITE" id="PS01240">
    <property type="entry name" value="PNP_MTAP_2"/>
    <property type="match status" value="1"/>
</dbReference>
<feature type="binding site" evidence="3">
    <location>
        <begin position="83"/>
        <end position="84"/>
    </location>
    <ligand>
        <name>phosphate</name>
        <dbReference type="ChEBI" id="CHEBI:43474"/>
    </ligand>
</feature>
<reference evidence="6" key="2">
    <citation type="journal article" date="2016" name="Genome Announc.">
        <title>Draft Genome Sequences of Two Novel Amoeba-Resistant Intranuclear Bacteria, 'Candidatus Berkiella cookevillensis' and 'Candidatus Berkiella aquae'.</title>
        <authorList>
            <person name="Mehari Y.T."/>
            <person name="Arivett B.A."/>
            <person name="Farone A.L."/>
            <person name="Gunderson J.H."/>
            <person name="Farone M.B."/>
        </authorList>
    </citation>
    <scope>NUCLEOTIDE SEQUENCE</scope>
    <source>
        <strain evidence="6">HT99</strain>
    </source>
</reference>
<dbReference type="EMBL" id="LKAJ02000001">
    <property type="protein sequence ID" value="MCS5711316.1"/>
    <property type="molecule type" value="Genomic_DNA"/>
</dbReference>
<comment type="pathway">
    <text evidence="3">Purine metabolism; purine nucleoside salvage.</text>
</comment>
<keyword evidence="3" id="KW-0660">Purine salvage</keyword>
<comment type="miscellaneous">
    <text evidence="3">Although this enzyme belongs to the family of MTA phosphorylases based on sequence homology, it lacks several conserved amino acids in the substrate binding pocket that confer specificity towards MTA.</text>
</comment>
<accession>A0A0Q9YVW4</accession>
<name>A0A0Q9YVW4_9GAMM</name>
<dbReference type="OrthoDB" id="1523230at2"/>
<feature type="site" description="Important for substrate specificity" evidence="3">
    <location>
        <position position="164"/>
    </location>
</feature>
<comment type="caution">
    <text evidence="5">The sequence shown here is derived from an EMBL/GenBank/DDBJ whole genome shotgun (WGS) entry which is preliminary data.</text>
</comment>